<keyword evidence="2" id="KW-1185">Reference proteome</keyword>
<dbReference type="EMBL" id="JAMSHJ010000005">
    <property type="protein sequence ID" value="KAI5403655.1"/>
    <property type="molecule type" value="Genomic_DNA"/>
</dbReference>
<evidence type="ECO:0000313" key="2">
    <source>
        <dbReference type="Proteomes" id="UP001058974"/>
    </source>
</evidence>
<dbReference type="AlphaFoldDB" id="A0A9D5AFD1"/>
<sequence length="214" mass="24251">MDFGAGWYGWLEALVFSSYMSVLVNECPMDFGAGWYGWLEALVFSSYMSILVNECPMDFDECPMDFGVGWCGWLEALMFSSYMCVLVNECSTGGGDEGKKICWVSWDIICLSKAKWGLGVKHCCMFNLSLLSKWKWRILNDESSSWANFLVSCYGDVKIAALRGSTSFKKASLWWRDLCALWDSIDIAPHSNCFSSSISCKLDNDKSLDFWSHD</sequence>
<protein>
    <submittedName>
        <fullName evidence="1">Uncharacterized protein</fullName>
    </submittedName>
</protein>
<organism evidence="1 2">
    <name type="scientific">Pisum sativum</name>
    <name type="common">Garden pea</name>
    <name type="synonym">Lathyrus oleraceus</name>
    <dbReference type="NCBI Taxonomy" id="3888"/>
    <lineage>
        <taxon>Eukaryota</taxon>
        <taxon>Viridiplantae</taxon>
        <taxon>Streptophyta</taxon>
        <taxon>Embryophyta</taxon>
        <taxon>Tracheophyta</taxon>
        <taxon>Spermatophyta</taxon>
        <taxon>Magnoliopsida</taxon>
        <taxon>eudicotyledons</taxon>
        <taxon>Gunneridae</taxon>
        <taxon>Pentapetalae</taxon>
        <taxon>rosids</taxon>
        <taxon>fabids</taxon>
        <taxon>Fabales</taxon>
        <taxon>Fabaceae</taxon>
        <taxon>Papilionoideae</taxon>
        <taxon>50 kb inversion clade</taxon>
        <taxon>NPAAA clade</taxon>
        <taxon>Hologalegina</taxon>
        <taxon>IRL clade</taxon>
        <taxon>Fabeae</taxon>
        <taxon>Lathyrus</taxon>
    </lineage>
</organism>
<evidence type="ECO:0000313" key="1">
    <source>
        <dbReference type="EMBL" id="KAI5403655.1"/>
    </source>
</evidence>
<comment type="caution">
    <text evidence="1">The sequence shown here is derived from an EMBL/GenBank/DDBJ whole genome shotgun (WGS) entry which is preliminary data.</text>
</comment>
<accession>A0A9D5AFD1</accession>
<gene>
    <name evidence="1" type="ORF">KIW84_050994</name>
</gene>
<dbReference type="Proteomes" id="UP001058974">
    <property type="component" value="Chromosome 5"/>
</dbReference>
<name>A0A9D5AFD1_PEA</name>
<dbReference type="Gramene" id="Psat05G0099400-T1">
    <property type="protein sequence ID" value="KAI5403655.1"/>
    <property type="gene ID" value="KIW84_050994"/>
</dbReference>
<reference evidence="1 2" key="1">
    <citation type="journal article" date="2022" name="Nat. Genet.">
        <title>Improved pea reference genome and pan-genome highlight genomic features and evolutionary characteristics.</title>
        <authorList>
            <person name="Yang T."/>
            <person name="Liu R."/>
            <person name="Luo Y."/>
            <person name="Hu S."/>
            <person name="Wang D."/>
            <person name="Wang C."/>
            <person name="Pandey M.K."/>
            <person name="Ge S."/>
            <person name="Xu Q."/>
            <person name="Li N."/>
            <person name="Li G."/>
            <person name="Huang Y."/>
            <person name="Saxena R.K."/>
            <person name="Ji Y."/>
            <person name="Li M."/>
            <person name="Yan X."/>
            <person name="He Y."/>
            <person name="Liu Y."/>
            <person name="Wang X."/>
            <person name="Xiang C."/>
            <person name="Varshney R.K."/>
            <person name="Ding H."/>
            <person name="Gao S."/>
            <person name="Zong X."/>
        </authorList>
    </citation>
    <scope>NUCLEOTIDE SEQUENCE [LARGE SCALE GENOMIC DNA]</scope>
    <source>
        <strain evidence="1 2">cv. Zhongwan 6</strain>
    </source>
</reference>
<proteinExistence type="predicted"/>